<dbReference type="EMBL" id="FPIZ01000009">
    <property type="protein sequence ID" value="SFW64202.1"/>
    <property type="molecule type" value="Genomic_DNA"/>
</dbReference>
<dbReference type="InterPro" id="IPR011050">
    <property type="entry name" value="Pectin_lyase_fold/virulence"/>
</dbReference>
<dbReference type="PROSITE" id="PS51257">
    <property type="entry name" value="PROKAR_LIPOPROTEIN"/>
    <property type="match status" value="1"/>
</dbReference>
<dbReference type="OrthoDB" id="974660at2"/>
<dbReference type="Proteomes" id="UP000183788">
    <property type="component" value="Unassembled WGS sequence"/>
</dbReference>
<dbReference type="Proteomes" id="UP001326715">
    <property type="component" value="Chromosome"/>
</dbReference>
<name>A0A1K1QW90_9BACT</name>
<dbReference type="STRING" id="1004.SAMN05661012_03152"/>
<evidence type="ECO:0000313" key="2">
    <source>
        <dbReference type="EMBL" id="SFW64202.1"/>
    </source>
</evidence>
<feature type="chain" id="PRO_5012566305" description="Right handed beta helix region" evidence="1">
    <location>
        <begin position="21"/>
        <end position="453"/>
    </location>
</feature>
<dbReference type="AlphaFoldDB" id="A0A1K1QW90"/>
<organism evidence="2 4">
    <name type="scientific">Chitinophaga sancti</name>
    <dbReference type="NCBI Taxonomy" id="1004"/>
    <lineage>
        <taxon>Bacteria</taxon>
        <taxon>Pseudomonadati</taxon>
        <taxon>Bacteroidota</taxon>
        <taxon>Chitinophagia</taxon>
        <taxon>Chitinophagales</taxon>
        <taxon>Chitinophagaceae</taxon>
        <taxon>Chitinophaga</taxon>
    </lineage>
</organism>
<dbReference type="EMBL" id="CP140154">
    <property type="protein sequence ID" value="WQG92415.1"/>
    <property type="molecule type" value="Genomic_DNA"/>
</dbReference>
<keyword evidence="1" id="KW-0732">Signal</keyword>
<evidence type="ECO:0000313" key="5">
    <source>
        <dbReference type="Proteomes" id="UP001326715"/>
    </source>
</evidence>
<feature type="signal peptide" evidence="1">
    <location>
        <begin position="1"/>
        <end position="20"/>
    </location>
</feature>
<evidence type="ECO:0000313" key="3">
    <source>
        <dbReference type="EMBL" id="WQG92415.1"/>
    </source>
</evidence>
<reference evidence="3 5" key="2">
    <citation type="submission" date="2023-11" db="EMBL/GenBank/DDBJ databases">
        <title>MicrobeMod: A computational toolkit for identifying prokaryotic methylation and restriction-modification with nanopore sequencing.</title>
        <authorList>
            <person name="Crits-Christoph A."/>
            <person name="Kang S.C."/>
            <person name="Lee H."/>
            <person name="Ostrov N."/>
        </authorList>
    </citation>
    <scope>NUCLEOTIDE SEQUENCE [LARGE SCALE GENOMIC DNA]</scope>
    <source>
        <strain evidence="3 5">ATCC 23090</strain>
    </source>
</reference>
<evidence type="ECO:0008006" key="6">
    <source>
        <dbReference type="Google" id="ProtNLM"/>
    </source>
</evidence>
<proteinExistence type="predicted"/>
<gene>
    <name evidence="2" type="ORF">SAMN05661012_03152</name>
    <name evidence="3" type="ORF">SR876_12945</name>
</gene>
<protein>
    <recommendedName>
        <fullName evidence="6">Right handed beta helix region</fullName>
    </recommendedName>
</protein>
<reference evidence="2 4" key="1">
    <citation type="submission" date="2016-11" db="EMBL/GenBank/DDBJ databases">
        <authorList>
            <person name="Jaros S."/>
            <person name="Januszkiewicz K."/>
            <person name="Wedrychowicz H."/>
        </authorList>
    </citation>
    <scope>NUCLEOTIDE SEQUENCE [LARGE SCALE GENOMIC DNA]</scope>
    <source>
        <strain evidence="2 4">DSM 784</strain>
    </source>
</reference>
<dbReference type="RefSeq" id="WP_072362052.1">
    <property type="nucleotide sequence ID" value="NZ_CP139972.1"/>
</dbReference>
<evidence type="ECO:0000256" key="1">
    <source>
        <dbReference type="SAM" id="SignalP"/>
    </source>
</evidence>
<keyword evidence="5" id="KW-1185">Reference proteome</keyword>
<accession>A0A1K1QW90</accession>
<dbReference type="SUPFAM" id="SSF51126">
    <property type="entry name" value="Pectin lyase-like"/>
    <property type="match status" value="1"/>
</dbReference>
<evidence type="ECO:0000313" key="4">
    <source>
        <dbReference type="Proteomes" id="UP000183788"/>
    </source>
</evidence>
<sequence>MQTKNIMLLGLLGLAFSACHKEESVKVSTAAVTVGQTITSDTLSGAVKGTLQSGHTYYFRSDITINAGDTLLMQEGTKLIALGDGKTTATSPQITNNGTFISLGTEDNNNFITVKDSLRTTSNIGAGFWGGIQCGAASGDVIIKWTHLEFAGGPAGDAADPAVFASGDPRNFLSYTNINGHVIVEDSWFYGSTDDGIRILHGNISFMRNTFEACGKAGGESLNMKAGTVGDVAYNVSIGAATNSFKASNSGGATVQTNVYVYNNTMLNGGMRQVKSGRGGSINFEKGAQGKIYNNIVVNCRFGLRITSDADTTHIAYNNQYYYANADYMIRQFNATDGIARTAGADIRSASVKDKNPLFGSYNVDQFDFSTVTPPLDITKMPLTIITAQAYNWILLPGSPGLRKGDADSFKAQAKVTTGGTYGATILQPGVDLGAYQSDGTGNHHYTTSLASK</sequence>